<comment type="subcellular location">
    <subcellularLocation>
        <location evidence="3">Cytoplasm</location>
    </subcellularLocation>
</comment>
<comment type="catalytic activity">
    <reaction evidence="1">
        <text>ATP + protein L-histidine = ADP + protein N-phospho-L-histidine.</text>
        <dbReference type="EC" id="2.7.13.3"/>
    </reaction>
</comment>
<dbReference type="InterPro" id="IPR036890">
    <property type="entry name" value="HATPase_C_sf"/>
</dbReference>
<evidence type="ECO:0000256" key="13">
    <source>
        <dbReference type="ARBA" id="ARBA00022840"/>
    </source>
</evidence>
<evidence type="ECO:0000313" key="21">
    <source>
        <dbReference type="EMBL" id="PQO46090.1"/>
    </source>
</evidence>
<keyword evidence="10" id="KW-0479">Metal-binding</keyword>
<dbReference type="GO" id="GO:0016020">
    <property type="term" value="C:membrane"/>
    <property type="evidence" value="ECO:0007669"/>
    <property type="project" value="InterPro"/>
</dbReference>
<keyword evidence="19" id="KW-0812">Transmembrane</keyword>
<comment type="cofactor">
    <cofactor evidence="2">
        <name>[4Fe-4S] cluster</name>
        <dbReference type="ChEBI" id="CHEBI:49883"/>
    </cofactor>
</comment>
<evidence type="ECO:0000256" key="17">
    <source>
        <dbReference type="ARBA" id="ARBA00024827"/>
    </source>
</evidence>
<evidence type="ECO:0000256" key="18">
    <source>
        <dbReference type="ARBA" id="ARBA00030800"/>
    </source>
</evidence>
<dbReference type="Pfam" id="PF07730">
    <property type="entry name" value="HisKA_3"/>
    <property type="match status" value="1"/>
</dbReference>
<reference evidence="21 22" key="1">
    <citation type="submission" date="2018-02" db="EMBL/GenBank/DDBJ databases">
        <title>Comparative genomes isolates from brazilian mangrove.</title>
        <authorList>
            <person name="Araujo J.E."/>
            <person name="Taketani R.G."/>
            <person name="Silva M.C.P."/>
            <person name="Loureco M.V."/>
            <person name="Andreote F.D."/>
        </authorList>
    </citation>
    <scope>NUCLEOTIDE SEQUENCE [LARGE SCALE GENOMIC DNA]</scope>
    <source>
        <strain evidence="21 22">Nap-Phe MGV</strain>
    </source>
</reference>
<evidence type="ECO:0000256" key="8">
    <source>
        <dbReference type="ARBA" id="ARBA00022553"/>
    </source>
</evidence>
<dbReference type="Gene3D" id="3.30.565.10">
    <property type="entry name" value="Histidine kinase-like ATPase, C-terminal domain"/>
    <property type="match status" value="1"/>
</dbReference>
<dbReference type="InterPro" id="IPR011712">
    <property type="entry name" value="Sig_transdc_His_kin_sub3_dim/P"/>
</dbReference>
<evidence type="ECO:0000256" key="9">
    <source>
        <dbReference type="ARBA" id="ARBA00022679"/>
    </source>
</evidence>
<feature type="domain" description="Histidine kinase" evidence="20">
    <location>
        <begin position="105"/>
        <end position="297"/>
    </location>
</feature>
<evidence type="ECO:0000256" key="19">
    <source>
        <dbReference type="SAM" id="Phobius"/>
    </source>
</evidence>
<comment type="function">
    <text evidence="17">Member of the two-component regulatory system NreB/NreC involved in the control of dissimilatory nitrate/nitrite reduction in response to oxygen. NreB functions as a direct oxygen sensor histidine kinase which is autophosphorylated, in the absence of oxygen, probably at the conserved histidine residue, and transfers its phosphate group probably to a conserved aspartate residue of NreC. NreB/NreC activates the expression of the nitrate (narGHJI) and nitrite (nir) reductase operons, as well as the putative nitrate transporter gene narT.</text>
</comment>
<evidence type="ECO:0000313" key="22">
    <source>
        <dbReference type="Proteomes" id="UP000237819"/>
    </source>
</evidence>
<evidence type="ECO:0000256" key="14">
    <source>
        <dbReference type="ARBA" id="ARBA00023004"/>
    </source>
</evidence>
<evidence type="ECO:0000256" key="12">
    <source>
        <dbReference type="ARBA" id="ARBA00022777"/>
    </source>
</evidence>
<evidence type="ECO:0000259" key="20">
    <source>
        <dbReference type="PROSITE" id="PS50109"/>
    </source>
</evidence>
<dbReference type="SMART" id="SM00387">
    <property type="entry name" value="HATPase_c"/>
    <property type="match status" value="1"/>
</dbReference>
<dbReference type="Gene3D" id="1.20.5.1930">
    <property type="match status" value="1"/>
</dbReference>
<keyword evidence="19" id="KW-0472">Membrane</keyword>
<keyword evidence="19" id="KW-1133">Transmembrane helix</keyword>
<dbReference type="Pfam" id="PF02518">
    <property type="entry name" value="HATPase_c"/>
    <property type="match status" value="1"/>
</dbReference>
<keyword evidence="14" id="KW-0408">Iron</keyword>
<evidence type="ECO:0000256" key="16">
    <source>
        <dbReference type="ARBA" id="ARBA00023014"/>
    </source>
</evidence>
<evidence type="ECO:0000256" key="15">
    <source>
        <dbReference type="ARBA" id="ARBA00023012"/>
    </source>
</evidence>
<dbReference type="PROSITE" id="PS50109">
    <property type="entry name" value="HIS_KIN"/>
    <property type="match status" value="1"/>
</dbReference>
<keyword evidence="12" id="KW-0418">Kinase</keyword>
<dbReference type="SUPFAM" id="SSF55874">
    <property type="entry name" value="ATPase domain of HSP90 chaperone/DNA topoisomerase II/histidine kinase"/>
    <property type="match status" value="1"/>
</dbReference>
<evidence type="ECO:0000256" key="11">
    <source>
        <dbReference type="ARBA" id="ARBA00022741"/>
    </source>
</evidence>
<evidence type="ECO:0000256" key="1">
    <source>
        <dbReference type="ARBA" id="ARBA00000085"/>
    </source>
</evidence>
<keyword evidence="6" id="KW-0004">4Fe-4S</keyword>
<keyword evidence="13" id="KW-0067">ATP-binding</keyword>
<dbReference type="GO" id="GO:0046983">
    <property type="term" value="F:protein dimerization activity"/>
    <property type="evidence" value="ECO:0007669"/>
    <property type="project" value="InterPro"/>
</dbReference>
<dbReference type="InterPro" id="IPR005467">
    <property type="entry name" value="His_kinase_dom"/>
</dbReference>
<keyword evidence="15" id="KW-0902">Two-component regulatory system</keyword>
<dbReference type="EC" id="2.7.13.3" evidence="4"/>
<evidence type="ECO:0000256" key="2">
    <source>
        <dbReference type="ARBA" id="ARBA00001966"/>
    </source>
</evidence>
<evidence type="ECO:0000256" key="10">
    <source>
        <dbReference type="ARBA" id="ARBA00022723"/>
    </source>
</evidence>
<keyword evidence="7" id="KW-0963">Cytoplasm</keyword>
<keyword evidence="8" id="KW-0597">Phosphoprotein</keyword>
<dbReference type="AlphaFoldDB" id="A0A2S8GNT9"/>
<proteinExistence type="predicted"/>
<keyword evidence="16" id="KW-0411">Iron-sulfur</keyword>
<evidence type="ECO:0000256" key="7">
    <source>
        <dbReference type="ARBA" id="ARBA00022490"/>
    </source>
</evidence>
<dbReference type="GO" id="GO:0005737">
    <property type="term" value="C:cytoplasm"/>
    <property type="evidence" value="ECO:0007669"/>
    <property type="project" value="UniProtKB-SubCell"/>
</dbReference>
<evidence type="ECO:0000256" key="3">
    <source>
        <dbReference type="ARBA" id="ARBA00004496"/>
    </source>
</evidence>
<protein>
    <recommendedName>
        <fullName evidence="5">Oxygen sensor histidine kinase NreB</fullName>
        <ecNumber evidence="4">2.7.13.3</ecNumber>
    </recommendedName>
    <alternativeName>
        <fullName evidence="18">Nitrogen regulation protein B</fullName>
    </alternativeName>
</protein>
<organism evidence="21 22">
    <name type="scientific">Blastopirellula marina</name>
    <dbReference type="NCBI Taxonomy" id="124"/>
    <lineage>
        <taxon>Bacteria</taxon>
        <taxon>Pseudomonadati</taxon>
        <taxon>Planctomycetota</taxon>
        <taxon>Planctomycetia</taxon>
        <taxon>Pirellulales</taxon>
        <taxon>Pirellulaceae</taxon>
        <taxon>Blastopirellula</taxon>
    </lineage>
</organism>
<sequence length="297" mass="32528">MTPPMTSPPSARNYPVRPWRVSLTILMVVFLAELVLMLMLPVVLGEDQPVWLDAIVDATILMLILLPVLWYTAIRPLQQLASMRADLLETFVSLQEDERRRIAFDLHDEIGQSLTSVMMGLRALSEQTEGSDDKQRIADLRTIVNHAVGEVRRIANGLRPAALDHLGLEGALQRLAEDIRQIHDLEVELDLGEEDLTGLSVPVQTAVYRIIQEATTNVVRHAQASQVRIGLGHRNSGLLLEVEDNGRGLATVDLATRTGGMGLTGITQRASLLGGELSILAPSGGGTLLRVQLPVRQ</sequence>
<dbReference type="EMBL" id="PUHZ01000011">
    <property type="protein sequence ID" value="PQO46090.1"/>
    <property type="molecule type" value="Genomic_DNA"/>
</dbReference>
<evidence type="ECO:0000256" key="6">
    <source>
        <dbReference type="ARBA" id="ARBA00022485"/>
    </source>
</evidence>
<evidence type="ECO:0000256" key="4">
    <source>
        <dbReference type="ARBA" id="ARBA00012438"/>
    </source>
</evidence>
<feature type="transmembrane region" description="Helical" evidence="19">
    <location>
        <begin position="50"/>
        <end position="74"/>
    </location>
</feature>
<dbReference type="InterPro" id="IPR050482">
    <property type="entry name" value="Sensor_HK_TwoCompSys"/>
</dbReference>
<gene>
    <name evidence="21" type="ORF">C5Y93_10975</name>
</gene>
<dbReference type="InterPro" id="IPR004358">
    <property type="entry name" value="Sig_transdc_His_kin-like_C"/>
</dbReference>
<dbReference type="PRINTS" id="PR00344">
    <property type="entry name" value="BCTRLSENSOR"/>
</dbReference>
<dbReference type="GO" id="GO:0051539">
    <property type="term" value="F:4 iron, 4 sulfur cluster binding"/>
    <property type="evidence" value="ECO:0007669"/>
    <property type="project" value="UniProtKB-KW"/>
</dbReference>
<comment type="caution">
    <text evidence="21">The sequence shown here is derived from an EMBL/GenBank/DDBJ whole genome shotgun (WGS) entry which is preliminary data.</text>
</comment>
<accession>A0A2S8GNT9</accession>
<dbReference type="GO" id="GO:0000155">
    <property type="term" value="F:phosphorelay sensor kinase activity"/>
    <property type="evidence" value="ECO:0007669"/>
    <property type="project" value="InterPro"/>
</dbReference>
<evidence type="ECO:0000256" key="5">
    <source>
        <dbReference type="ARBA" id="ARBA00017322"/>
    </source>
</evidence>
<dbReference type="PANTHER" id="PTHR24421">
    <property type="entry name" value="NITRATE/NITRITE SENSOR PROTEIN NARX-RELATED"/>
    <property type="match status" value="1"/>
</dbReference>
<dbReference type="GO" id="GO:0046872">
    <property type="term" value="F:metal ion binding"/>
    <property type="evidence" value="ECO:0007669"/>
    <property type="project" value="UniProtKB-KW"/>
</dbReference>
<dbReference type="GO" id="GO:0005524">
    <property type="term" value="F:ATP binding"/>
    <property type="evidence" value="ECO:0007669"/>
    <property type="project" value="UniProtKB-KW"/>
</dbReference>
<keyword evidence="9" id="KW-0808">Transferase</keyword>
<name>A0A2S8GNT9_9BACT</name>
<dbReference type="InterPro" id="IPR003594">
    <property type="entry name" value="HATPase_dom"/>
</dbReference>
<keyword evidence="11" id="KW-0547">Nucleotide-binding</keyword>
<feature type="transmembrane region" description="Helical" evidence="19">
    <location>
        <begin position="21"/>
        <end position="44"/>
    </location>
</feature>
<dbReference type="PANTHER" id="PTHR24421:SF10">
    <property type="entry name" value="NITRATE_NITRITE SENSOR PROTEIN NARQ"/>
    <property type="match status" value="1"/>
</dbReference>
<dbReference type="CDD" id="cd16917">
    <property type="entry name" value="HATPase_UhpB-NarQ-NarX-like"/>
    <property type="match status" value="1"/>
</dbReference>
<dbReference type="Proteomes" id="UP000237819">
    <property type="component" value="Unassembled WGS sequence"/>
</dbReference>